<name>A0ABS0GTP8_9ACTN</name>
<accession>A0ABS0GTP8</accession>
<gene>
    <name evidence="2" type="ORF">I0C86_10865</name>
</gene>
<comment type="caution">
    <text evidence="2">The sequence shown here is derived from an EMBL/GenBank/DDBJ whole genome shotgun (WGS) entry which is preliminary data.</text>
</comment>
<dbReference type="EMBL" id="JADPUN010000119">
    <property type="protein sequence ID" value="MBF9129466.1"/>
    <property type="molecule type" value="Genomic_DNA"/>
</dbReference>
<protein>
    <recommendedName>
        <fullName evidence="4">Guanylate cyclase domain-containing protein</fullName>
    </recommendedName>
</protein>
<feature type="compositionally biased region" description="Low complexity" evidence="1">
    <location>
        <begin position="216"/>
        <end position="237"/>
    </location>
</feature>
<dbReference type="Gene3D" id="3.30.70.1230">
    <property type="entry name" value="Nucleotide cyclase"/>
    <property type="match status" value="1"/>
</dbReference>
<proteinExistence type="predicted"/>
<organism evidence="2 3">
    <name type="scientific">Plantactinospora alkalitolerans</name>
    <dbReference type="NCBI Taxonomy" id="2789879"/>
    <lineage>
        <taxon>Bacteria</taxon>
        <taxon>Bacillati</taxon>
        <taxon>Actinomycetota</taxon>
        <taxon>Actinomycetes</taxon>
        <taxon>Micromonosporales</taxon>
        <taxon>Micromonosporaceae</taxon>
        <taxon>Plantactinospora</taxon>
    </lineage>
</organism>
<dbReference type="InterPro" id="IPR029787">
    <property type="entry name" value="Nucleotide_cyclase"/>
</dbReference>
<sequence>MNRNTDFSRRLLISVDAKGYGGHTDRRQAAVQEGLLAVLDVAARRAGLHRAGWERQPAGDGELSVLPSTEQEPRVLDDFVRELHSALVSYNEDLVRQAQLRLRLALHFGAAMPAGNGFSGQGVVQVSRLVDSEPVRAILADERIPLAVVISDRLFTDVVAQGHTSLRPGDFRPINVNHKEYGRRAWLRSPGFDIHALDLAGAERPRTHEPASDPVSGGTTATTPGTGTSGADAADPGPSRAAAPPSTVHTEFHDRVRAENFTIVRNS</sequence>
<dbReference type="Proteomes" id="UP000638560">
    <property type="component" value="Unassembled WGS sequence"/>
</dbReference>
<evidence type="ECO:0000256" key="1">
    <source>
        <dbReference type="SAM" id="MobiDB-lite"/>
    </source>
</evidence>
<evidence type="ECO:0000313" key="2">
    <source>
        <dbReference type="EMBL" id="MBF9129466.1"/>
    </source>
</evidence>
<dbReference type="RefSeq" id="WP_196201098.1">
    <property type="nucleotide sequence ID" value="NZ_JADPUN010000119.1"/>
</dbReference>
<feature type="region of interest" description="Disordered" evidence="1">
    <location>
        <begin position="203"/>
        <end position="252"/>
    </location>
</feature>
<reference evidence="2 3" key="1">
    <citation type="submission" date="2020-11" db="EMBL/GenBank/DDBJ databases">
        <title>A novel isolate from a Black sea contaminated sediment with potential to produce alkanes: Plantactinospora alkalitolerans sp. nov.</title>
        <authorList>
            <person name="Carro L."/>
            <person name="Veyisoglu A."/>
            <person name="Guven K."/>
            <person name="Schumann P."/>
            <person name="Klenk H.-P."/>
            <person name="Sahin N."/>
        </authorList>
    </citation>
    <scope>NUCLEOTIDE SEQUENCE [LARGE SCALE GENOMIC DNA]</scope>
    <source>
        <strain evidence="2 3">S1510</strain>
    </source>
</reference>
<evidence type="ECO:0000313" key="3">
    <source>
        <dbReference type="Proteomes" id="UP000638560"/>
    </source>
</evidence>
<keyword evidence="3" id="KW-1185">Reference proteome</keyword>
<evidence type="ECO:0008006" key="4">
    <source>
        <dbReference type="Google" id="ProtNLM"/>
    </source>
</evidence>